<accession>A0AAJ5QII1</accession>
<dbReference type="EMBL" id="CP104758">
    <property type="protein sequence ID" value="WBG90069.1"/>
    <property type="molecule type" value="Genomic_DNA"/>
</dbReference>
<protein>
    <submittedName>
        <fullName evidence="1">Uncharacterized protein</fullName>
    </submittedName>
</protein>
<dbReference type="KEGG" id="kpie:N5580_13335"/>
<gene>
    <name evidence="1" type="ORF">N5580_13335</name>
</gene>
<dbReference type="RefSeq" id="WP_269949377.1">
    <property type="nucleotide sequence ID" value="NZ_CP104758.1"/>
</dbReference>
<organism evidence="1 2">
    <name type="scientific">Pantoea piersonii</name>
    <dbReference type="NCBI Taxonomy" id="2364647"/>
    <lineage>
        <taxon>Bacteria</taxon>
        <taxon>Pseudomonadati</taxon>
        <taxon>Pseudomonadota</taxon>
        <taxon>Gammaproteobacteria</taxon>
        <taxon>Enterobacterales</taxon>
        <taxon>Erwiniaceae</taxon>
        <taxon>Pantoea</taxon>
    </lineage>
</organism>
<evidence type="ECO:0000313" key="2">
    <source>
        <dbReference type="Proteomes" id="UP001211544"/>
    </source>
</evidence>
<dbReference type="Proteomes" id="UP001211544">
    <property type="component" value="Chromosome"/>
</dbReference>
<evidence type="ECO:0000313" key="1">
    <source>
        <dbReference type="EMBL" id="WBG90069.1"/>
    </source>
</evidence>
<proteinExistence type="predicted"/>
<name>A0AAJ5QII1_9GAMM</name>
<dbReference type="AlphaFoldDB" id="A0AAJ5QII1"/>
<reference evidence="1 2" key="1">
    <citation type="journal article" date="2022" name="J Glob Antimicrob Resist">
        <title>First complete genome of a multidrug resistant strain of the novel human pathogen Kalamiella piersonii (GABEKP28) identified in human saliva.</title>
        <authorList>
            <person name="McDonagh F."/>
            <person name="Singh N.K."/>
            <person name="Venkateswaran K."/>
            <person name="Lonappan A.M."/>
            <person name="Hallahan B."/>
            <person name="Tuohy A."/>
            <person name="Burke L."/>
            <person name="Kovarova A."/>
            <person name="Miliotis G."/>
        </authorList>
    </citation>
    <scope>NUCLEOTIDE SEQUENCE [LARGE SCALE GENOMIC DNA]</scope>
    <source>
        <strain evidence="1 2">GABEKP28</strain>
    </source>
</reference>
<sequence>MSDLAMKVLQWQASGNVGVSSATMASIALGMKKNFYGSYFSPPSDPSDLNRCMKLVQYIPEIKDSFPLIASECPRFAPIIHHWDELTRLLRKELKRPDKRAPETYARMKELQGR</sequence>
<keyword evidence="2" id="KW-1185">Reference proteome</keyword>